<evidence type="ECO:0000313" key="18">
    <source>
        <dbReference type="Ensembl" id="ENSCVAP00000027232.1"/>
    </source>
</evidence>
<organism evidence="18 19">
    <name type="scientific">Cyprinodon variegatus</name>
    <name type="common">Sheepshead minnow</name>
    <dbReference type="NCBI Taxonomy" id="28743"/>
    <lineage>
        <taxon>Eukaryota</taxon>
        <taxon>Metazoa</taxon>
        <taxon>Chordata</taxon>
        <taxon>Craniata</taxon>
        <taxon>Vertebrata</taxon>
        <taxon>Euteleostomi</taxon>
        <taxon>Actinopterygii</taxon>
        <taxon>Neopterygii</taxon>
        <taxon>Teleostei</taxon>
        <taxon>Neoteleostei</taxon>
        <taxon>Acanthomorphata</taxon>
        <taxon>Ovalentaria</taxon>
        <taxon>Atherinomorphae</taxon>
        <taxon>Cyprinodontiformes</taxon>
        <taxon>Cyprinodontidae</taxon>
        <taxon>Cyprinodon</taxon>
    </lineage>
</organism>
<dbReference type="Ensembl" id="ENSCVAT00000018067.1">
    <property type="protein sequence ID" value="ENSCVAP00000027232.1"/>
    <property type="gene ID" value="ENSCVAG00000013397.1"/>
</dbReference>
<evidence type="ECO:0000256" key="14">
    <source>
        <dbReference type="ARBA" id="ARBA00023180"/>
    </source>
</evidence>
<evidence type="ECO:0000256" key="13">
    <source>
        <dbReference type="ARBA" id="ARBA00023136"/>
    </source>
</evidence>
<name>A0A3Q2E4Y8_CYPVA</name>
<sequence>MARPLQFFGLLAGFSAPSVHLNCLRSSSKISSKAWMGQNRVGPDRDRSQRSRFNDDGETELEEMEDKLQAVLDKERNRQRSVKYDIIRRKMAPSGAPQRELTWAAIEQIRYLKQEQPEEWTVERLAEGFSVPSHVILRVLKSKFTPSKDRKAKQDAKAMAKLGQQVLPSGSRTKEKLLKLAANQTPAMLTSGRTEDALISVTAQTQMLQSKALKSAVTVEPPKLPTGICKDSTVTGSTIDDGGIRAKPEEAEEREDSWDGQVLTEEELEELLDTDKPSPVVQMGNDYFDAEGNFLYRI</sequence>
<evidence type="ECO:0000256" key="4">
    <source>
        <dbReference type="ARBA" id="ARBA00004613"/>
    </source>
</evidence>
<evidence type="ECO:0000256" key="10">
    <source>
        <dbReference type="ARBA" id="ARBA00022729"/>
    </source>
</evidence>
<evidence type="ECO:0000256" key="16">
    <source>
        <dbReference type="ARBA" id="ARBA00029657"/>
    </source>
</evidence>
<keyword evidence="13" id="KW-0472">Membrane</keyword>
<feature type="compositionally biased region" description="Basic and acidic residues" evidence="17">
    <location>
        <begin position="42"/>
        <end position="55"/>
    </location>
</feature>
<evidence type="ECO:0000256" key="9">
    <source>
        <dbReference type="ARBA" id="ARBA00022525"/>
    </source>
</evidence>
<feature type="compositionally biased region" description="Acidic residues" evidence="17">
    <location>
        <begin position="250"/>
        <end position="259"/>
    </location>
</feature>
<dbReference type="GO" id="GO:0031966">
    <property type="term" value="C:mitochondrial membrane"/>
    <property type="evidence" value="ECO:0007669"/>
    <property type="project" value="UniProtKB-SubCell"/>
</dbReference>
<evidence type="ECO:0000256" key="3">
    <source>
        <dbReference type="ARBA" id="ARBA00004325"/>
    </source>
</evidence>
<dbReference type="KEGG" id="cvg:107087482"/>
<comment type="function">
    <text evidence="1">Plays an essential role in mitochondrial ribosome biogenesis. As a component of a functional protein-RNA module, consisting of RCC1L, NGRN, RPUSD3, RPUSD4, TRUB2, FASTKD2 and 16S mitochondrial ribosomal RNA (16S mt-rRNA), controls 16S mt-rRNA abundance and is required for intra-mitochondrial translation of core subunits of the oxidative phosphorylation system.</text>
</comment>
<evidence type="ECO:0000256" key="17">
    <source>
        <dbReference type="SAM" id="MobiDB-lite"/>
    </source>
</evidence>
<dbReference type="PANTHER" id="PTHR13475:SF4">
    <property type="entry name" value="NEUGRIN"/>
    <property type="match status" value="1"/>
</dbReference>
<dbReference type="Pfam" id="PF06413">
    <property type="entry name" value="Neugrin"/>
    <property type="match status" value="1"/>
</dbReference>
<keyword evidence="8" id="KW-0217">Developmental protein</keyword>
<evidence type="ECO:0000256" key="11">
    <source>
        <dbReference type="ARBA" id="ARBA00022782"/>
    </source>
</evidence>
<dbReference type="CTD" id="51335"/>
<dbReference type="AlphaFoldDB" id="A0A3Q2E4Y8"/>
<keyword evidence="14" id="KW-0325">Glycoprotein</keyword>
<dbReference type="PANTHER" id="PTHR13475">
    <property type="entry name" value="NEUGRIN"/>
    <property type="match status" value="1"/>
</dbReference>
<comment type="subunit">
    <text evidence="6">Forms a regulatory protein-RNA complex, consisting of RCC1L, NGRN, RPUSD3, RPUSD4, TRUB2, FASTKD2 and 16S mt-rRNA. Interacts with 16S mt-rRNA; this interaction is direct.</text>
</comment>
<keyword evidence="9" id="KW-0964">Secreted</keyword>
<dbReference type="OMA" id="KYHIMRR"/>
<dbReference type="InterPro" id="IPR010487">
    <property type="entry name" value="NGRN/Rrg9"/>
</dbReference>
<evidence type="ECO:0000256" key="5">
    <source>
        <dbReference type="ARBA" id="ARBA00008082"/>
    </source>
</evidence>
<keyword evidence="15" id="KW-0539">Nucleus</keyword>
<evidence type="ECO:0000256" key="1">
    <source>
        <dbReference type="ARBA" id="ARBA00003783"/>
    </source>
</evidence>
<evidence type="ECO:0000256" key="7">
    <source>
        <dbReference type="ARBA" id="ARBA00016593"/>
    </source>
</evidence>
<keyword evidence="11" id="KW-0221">Differentiation</keyword>
<dbReference type="GO" id="GO:0030154">
    <property type="term" value="P:cell differentiation"/>
    <property type="evidence" value="ECO:0007669"/>
    <property type="project" value="UniProtKB-KW"/>
</dbReference>
<accession>A0A3Q2E4Y8</accession>
<proteinExistence type="inferred from homology"/>
<evidence type="ECO:0000256" key="15">
    <source>
        <dbReference type="ARBA" id="ARBA00023242"/>
    </source>
</evidence>
<dbReference type="Proteomes" id="UP000265020">
    <property type="component" value="Unassembled WGS sequence"/>
</dbReference>
<keyword evidence="10" id="KW-0732">Signal</keyword>
<evidence type="ECO:0000313" key="19">
    <source>
        <dbReference type="Proteomes" id="UP000265020"/>
    </source>
</evidence>
<dbReference type="STRING" id="28743.ENSCVAP00000027232"/>
<dbReference type="RefSeq" id="XP_015234554.1">
    <property type="nucleotide sequence ID" value="XM_015379068.1"/>
</dbReference>
<reference evidence="18" key="1">
    <citation type="submission" date="2025-08" db="UniProtKB">
        <authorList>
            <consortium name="Ensembl"/>
        </authorList>
    </citation>
    <scope>IDENTIFICATION</scope>
</reference>
<comment type="similarity">
    <text evidence="5">Belongs to the neugrin family.</text>
</comment>
<evidence type="ECO:0000256" key="12">
    <source>
        <dbReference type="ARBA" id="ARBA00023128"/>
    </source>
</evidence>
<feature type="region of interest" description="Disordered" evidence="17">
    <location>
        <begin position="228"/>
        <end position="259"/>
    </location>
</feature>
<dbReference type="GeneTree" id="ENSGT00390000014472"/>
<dbReference type="OrthoDB" id="6415470at2759"/>
<evidence type="ECO:0000256" key="2">
    <source>
        <dbReference type="ARBA" id="ARBA00004123"/>
    </source>
</evidence>
<evidence type="ECO:0000256" key="6">
    <source>
        <dbReference type="ARBA" id="ARBA00011308"/>
    </source>
</evidence>
<reference evidence="18" key="2">
    <citation type="submission" date="2025-09" db="UniProtKB">
        <authorList>
            <consortium name="Ensembl"/>
        </authorList>
    </citation>
    <scope>IDENTIFICATION</scope>
</reference>
<dbReference type="GO" id="GO:0005634">
    <property type="term" value="C:nucleus"/>
    <property type="evidence" value="ECO:0007669"/>
    <property type="project" value="UniProtKB-SubCell"/>
</dbReference>
<dbReference type="GeneID" id="107087482"/>
<keyword evidence="12" id="KW-0496">Mitochondrion</keyword>
<dbReference type="GO" id="GO:0005576">
    <property type="term" value="C:extracellular region"/>
    <property type="evidence" value="ECO:0007669"/>
    <property type="project" value="UniProtKB-SubCell"/>
</dbReference>
<feature type="region of interest" description="Disordered" evidence="17">
    <location>
        <begin position="35"/>
        <end position="60"/>
    </location>
</feature>
<comment type="subcellular location">
    <subcellularLocation>
        <location evidence="3">Mitochondrion membrane</location>
    </subcellularLocation>
    <subcellularLocation>
        <location evidence="2">Nucleus</location>
    </subcellularLocation>
    <subcellularLocation>
        <location evidence="4">Secreted</location>
    </subcellularLocation>
</comment>
<evidence type="ECO:0000256" key="8">
    <source>
        <dbReference type="ARBA" id="ARBA00022473"/>
    </source>
</evidence>
<keyword evidence="19" id="KW-1185">Reference proteome</keyword>
<protein>
    <recommendedName>
        <fullName evidence="7">Neugrin</fullName>
    </recommendedName>
    <alternativeName>
        <fullName evidence="16">Neurite outgrowth-associated protein</fullName>
    </alternativeName>
</protein>